<evidence type="ECO:0000256" key="13">
    <source>
        <dbReference type="PROSITE-ProRule" id="PRU00169"/>
    </source>
</evidence>
<dbReference type="SMART" id="SM00388">
    <property type="entry name" value="HisKA"/>
    <property type="match status" value="1"/>
</dbReference>
<evidence type="ECO:0000256" key="12">
    <source>
        <dbReference type="PROSITE-ProRule" id="PRU00110"/>
    </source>
</evidence>
<feature type="domain" description="Response regulatory" evidence="17">
    <location>
        <begin position="778"/>
        <end position="905"/>
    </location>
</feature>
<feature type="domain" description="HTH cro/C1-type" evidence="21">
    <location>
        <begin position="1"/>
        <end position="55"/>
    </location>
</feature>
<dbReference type="Pfam" id="PF00072">
    <property type="entry name" value="Response_reg"/>
    <property type="match status" value="1"/>
</dbReference>
<keyword evidence="5 13" id="KW-0597">Phosphoprotein</keyword>
<name>A0A1G6ENW5_9BACT</name>
<dbReference type="InterPro" id="IPR013655">
    <property type="entry name" value="PAS_fold_3"/>
</dbReference>
<dbReference type="Pfam" id="PF01381">
    <property type="entry name" value="HTH_3"/>
    <property type="match status" value="1"/>
</dbReference>
<keyword evidence="10" id="KW-0902">Two-component regulatory system</keyword>
<dbReference type="GO" id="GO:0005886">
    <property type="term" value="C:plasma membrane"/>
    <property type="evidence" value="ECO:0007669"/>
    <property type="project" value="UniProtKB-SubCell"/>
</dbReference>
<evidence type="ECO:0000256" key="2">
    <source>
        <dbReference type="ARBA" id="ARBA00004651"/>
    </source>
</evidence>
<feature type="domain" description="HPt" evidence="20">
    <location>
        <begin position="950"/>
        <end position="1047"/>
    </location>
</feature>
<reference evidence="22 23" key="1">
    <citation type="submission" date="2016-10" db="EMBL/GenBank/DDBJ databases">
        <authorList>
            <person name="de Groot N.N."/>
        </authorList>
    </citation>
    <scope>NUCLEOTIDE SEQUENCE [LARGE SCALE GENOMIC DNA]</scope>
    <source>
        <strain evidence="22 23">ASO4-2</strain>
    </source>
</reference>
<dbReference type="SUPFAM" id="SSF52172">
    <property type="entry name" value="CheY-like"/>
    <property type="match status" value="1"/>
</dbReference>
<dbReference type="Gene3D" id="1.10.260.40">
    <property type="entry name" value="lambda repressor-like DNA-binding domains"/>
    <property type="match status" value="1"/>
</dbReference>
<evidence type="ECO:0000256" key="11">
    <source>
        <dbReference type="ARBA" id="ARBA00023136"/>
    </source>
</evidence>
<evidence type="ECO:0000256" key="5">
    <source>
        <dbReference type="ARBA" id="ARBA00022553"/>
    </source>
</evidence>
<dbReference type="PROSITE" id="PS50109">
    <property type="entry name" value="HIS_KIN"/>
    <property type="match status" value="1"/>
</dbReference>
<dbReference type="InterPro" id="IPR004358">
    <property type="entry name" value="Sig_transdc_His_kin-like_C"/>
</dbReference>
<feature type="domain" description="PAC" evidence="19">
    <location>
        <begin position="334"/>
        <end position="385"/>
    </location>
</feature>
<dbReference type="SMART" id="SM00530">
    <property type="entry name" value="HTH_XRE"/>
    <property type="match status" value="1"/>
</dbReference>
<dbReference type="InterPro" id="IPR036641">
    <property type="entry name" value="HPT_dom_sf"/>
</dbReference>
<dbReference type="GO" id="GO:0005524">
    <property type="term" value="F:ATP binding"/>
    <property type="evidence" value="ECO:0007669"/>
    <property type="project" value="UniProtKB-KW"/>
</dbReference>
<dbReference type="PROSITE" id="PS50943">
    <property type="entry name" value="HTH_CROC1"/>
    <property type="match status" value="1"/>
</dbReference>
<dbReference type="PROSITE" id="PS50113">
    <property type="entry name" value="PAC"/>
    <property type="match status" value="1"/>
</dbReference>
<gene>
    <name evidence="22" type="ORF">SAMN05660653_03010</name>
</gene>
<evidence type="ECO:0000256" key="6">
    <source>
        <dbReference type="ARBA" id="ARBA00022692"/>
    </source>
</evidence>
<evidence type="ECO:0000259" key="16">
    <source>
        <dbReference type="PROSITE" id="PS50109"/>
    </source>
</evidence>
<feature type="modified residue" description="4-aspartylphosphate" evidence="13">
    <location>
        <position position="831"/>
    </location>
</feature>
<dbReference type="Gene3D" id="3.30.565.10">
    <property type="entry name" value="Histidine kinase-like ATPase, C-terminal domain"/>
    <property type="match status" value="1"/>
</dbReference>
<dbReference type="PROSITE" id="PS50894">
    <property type="entry name" value="HPT"/>
    <property type="match status" value="1"/>
</dbReference>
<keyword evidence="9" id="KW-1133">Transmembrane helix</keyword>
<dbReference type="EMBL" id="FMXO01000020">
    <property type="protein sequence ID" value="SDB59148.1"/>
    <property type="molecule type" value="Genomic_DNA"/>
</dbReference>
<feature type="coiled-coil region" evidence="14">
    <location>
        <begin position="213"/>
        <end position="240"/>
    </location>
</feature>
<dbReference type="Pfam" id="PF00512">
    <property type="entry name" value="HisKA"/>
    <property type="match status" value="1"/>
</dbReference>
<dbReference type="GO" id="GO:0000155">
    <property type="term" value="F:phosphorelay sensor kinase activity"/>
    <property type="evidence" value="ECO:0007669"/>
    <property type="project" value="InterPro"/>
</dbReference>
<dbReference type="Gene3D" id="1.20.120.160">
    <property type="entry name" value="HPT domain"/>
    <property type="match status" value="1"/>
</dbReference>
<dbReference type="InterPro" id="IPR001387">
    <property type="entry name" value="Cro/C1-type_HTH"/>
</dbReference>
<keyword evidence="8" id="KW-0067">ATP-binding</keyword>
<accession>A0A1G6ENW5</accession>
<keyword evidence="6" id="KW-0812">Transmembrane</keyword>
<dbReference type="CDD" id="cd00130">
    <property type="entry name" value="PAS"/>
    <property type="match status" value="2"/>
</dbReference>
<evidence type="ECO:0000313" key="22">
    <source>
        <dbReference type="EMBL" id="SDB59148.1"/>
    </source>
</evidence>
<evidence type="ECO:0000313" key="23">
    <source>
        <dbReference type="Proteomes" id="UP000198771"/>
    </source>
</evidence>
<evidence type="ECO:0000256" key="7">
    <source>
        <dbReference type="ARBA" id="ARBA00022741"/>
    </source>
</evidence>
<comment type="subcellular location">
    <subcellularLocation>
        <location evidence="2">Cell membrane</location>
        <topology evidence="2">Multi-pass membrane protein</topology>
    </subcellularLocation>
</comment>
<keyword evidence="11" id="KW-0472">Membrane</keyword>
<dbReference type="InterPro" id="IPR001789">
    <property type="entry name" value="Sig_transdc_resp-reg_receiver"/>
</dbReference>
<dbReference type="InterPro" id="IPR035965">
    <property type="entry name" value="PAS-like_dom_sf"/>
</dbReference>
<keyword evidence="7" id="KW-0547">Nucleotide-binding</keyword>
<evidence type="ECO:0000259" key="20">
    <source>
        <dbReference type="PROSITE" id="PS50894"/>
    </source>
</evidence>
<dbReference type="InterPro" id="IPR011006">
    <property type="entry name" value="CheY-like_superfamily"/>
</dbReference>
<protein>
    <recommendedName>
        <fullName evidence="3">histidine kinase</fullName>
        <ecNumber evidence="3">2.7.13.3</ecNumber>
    </recommendedName>
</protein>
<dbReference type="STRING" id="617002.SAMN05660653_03010"/>
<dbReference type="EC" id="2.7.13.3" evidence="3"/>
<feature type="domain" description="PAS" evidence="18">
    <location>
        <begin position="386"/>
        <end position="456"/>
    </location>
</feature>
<keyword evidence="4" id="KW-1003">Cell membrane</keyword>
<dbReference type="GO" id="GO:0003677">
    <property type="term" value="F:DNA binding"/>
    <property type="evidence" value="ECO:0007669"/>
    <property type="project" value="InterPro"/>
</dbReference>
<dbReference type="PRINTS" id="PR00344">
    <property type="entry name" value="BCTRLSENSOR"/>
</dbReference>
<dbReference type="PANTHER" id="PTHR45339:SF1">
    <property type="entry name" value="HYBRID SIGNAL TRANSDUCTION HISTIDINE KINASE J"/>
    <property type="match status" value="1"/>
</dbReference>
<dbReference type="InterPro" id="IPR003661">
    <property type="entry name" value="HisK_dim/P_dom"/>
</dbReference>
<dbReference type="SMART" id="SM00091">
    <property type="entry name" value="PAS"/>
    <property type="match status" value="1"/>
</dbReference>
<keyword evidence="14" id="KW-0175">Coiled coil</keyword>
<dbReference type="NCBIfam" id="TIGR00229">
    <property type="entry name" value="sensory_box"/>
    <property type="match status" value="1"/>
</dbReference>
<evidence type="ECO:0000259" key="18">
    <source>
        <dbReference type="PROSITE" id="PS50112"/>
    </source>
</evidence>
<dbReference type="SMART" id="SM00387">
    <property type="entry name" value="HATPase_c"/>
    <property type="match status" value="1"/>
</dbReference>
<organism evidence="22 23">
    <name type="scientific">Desulfonatronum thiosulfatophilum</name>
    <dbReference type="NCBI Taxonomy" id="617002"/>
    <lineage>
        <taxon>Bacteria</taxon>
        <taxon>Pseudomonadati</taxon>
        <taxon>Thermodesulfobacteriota</taxon>
        <taxon>Desulfovibrionia</taxon>
        <taxon>Desulfovibrionales</taxon>
        <taxon>Desulfonatronaceae</taxon>
        <taxon>Desulfonatronum</taxon>
    </lineage>
</organism>
<evidence type="ECO:0000256" key="14">
    <source>
        <dbReference type="SAM" id="Coils"/>
    </source>
</evidence>
<evidence type="ECO:0000256" key="3">
    <source>
        <dbReference type="ARBA" id="ARBA00012438"/>
    </source>
</evidence>
<dbReference type="SUPFAM" id="SSF55785">
    <property type="entry name" value="PYP-like sensor domain (PAS domain)"/>
    <property type="match status" value="3"/>
</dbReference>
<dbReference type="PROSITE" id="PS50110">
    <property type="entry name" value="RESPONSE_REGULATORY"/>
    <property type="match status" value="1"/>
</dbReference>
<evidence type="ECO:0000256" key="15">
    <source>
        <dbReference type="SAM" id="MobiDB-lite"/>
    </source>
</evidence>
<evidence type="ECO:0000256" key="4">
    <source>
        <dbReference type="ARBA" id="ARBA00022475"/>
    </source>
</evidence>
<dbReference type="PROSITE" id="PS50112">
    <property type="entry name" value="PAS"/>
    <property type="match status" value="1"/>
</dbReference>
<evidence type="ECO:0000259" key="17">
    <source>
        <dbReference type="PROSITE" id="PS50110"/>
    </source>
</evidence>
<evidence type="ECO:0000256" key="1">
    <source>
        <dbReference type="ARBA" id="ARBA00000085"/>
    </source>
</evidence>
<proteinExistence type="predicted"/>
<dbReference type="InterPro" id="IPR036890">
    <property type="entry name" value="HATPase_C_sf"/>
</dbReference>
<dbReference type="Pfam" id="PF08447">
    <property type="entry name" value="PAS_3"/>
    <property type="match status" value="2"/>
</dbReference>
<feature type="compositionally biased region" description="Basic and acidic residues" evidence="15">
    <location>
        <begin position="754"/>
        <end position="768"/>
    </location>
</feature>
<dbReference type="InterPro" id="IPR000014">
    <property type="entry name" value="PAS"/>
</dbReference>
<dbReference type="InterPro" id="IPR005467">
    <property type="entry name" value="His_kinase_dom"/>
</dbReference>
<feature type="region of interest" description="Disordered" evidence="15">
    <location>
        <begin position="749"/>
        <end position="771"/>
    </location>
</feature>
<dbReference type="Pfam" id="PF02518">
    <property type="entry name" value="HATPase_c"/>
    <property type="match status" value="1"/>
</dbReference>
<dbReference type="CDD" id="cd16922">
    <property type="entry name" value="HATPase_EvgS-ArcB-TorS-like"/>
    <property type="match status" value="1"/>
</dbReference>
<dbReference type="CDD" id="cd17546">
    <property type="entry name" value="REC_hyHK_CKI1_RcsC-like"/>
    <property type="match status" value="1"/>
</dbReference>
<dbReference type="SMART" id="SM00448">
    <property type="entry name" value="REC"/>
    <property type="match status" value="1"/>
</dbReference>
<feature type="domain" description="Histidine kinase" evidence="16">
    <location>
        <begin position="523"/>
        <end position="743"/>
    </location>
</feature>
<dbReference type="InterPro" id="IPR008207">
    <property type="entry name" value="Sig_transdc_His_kin_Hpt_dom"/>
</dbReference>
<dbReference type="Proteomes" id="UP000198771">
    <property type="component" value="Unassembled WGS sequence"/>
</dbReference>
<dbReference type="SUPFAM" id="SSF55874">
    <property type="entry name" value="ATPase domain of HSP90 chaperone/DNA topoisomerase II/histidine kinase"/>
    <property type="match status" value="1"/>
</dbReference>
<dbReference type="Gene3D" id="3.30.450.20">
    <property type="entry name" value="PAS domain"/>
    <property type="match status" value="3"/>
</dbReference>
<dbReference type="InterPro" id="IPR036097">
    <property type="entry name" value="HisK_dim/P_sf"/>
</dbReference>
<evidence type="ECO:0000259" key="21">
    <source>
        <dbReference type="PROSITE" id="PS50943"/>
    </source>
</evidence>
<dbReference type="InterPro" id="IPR000700">
    <property type="entry name" value="PAS-assoc_C"/>
</dbReference>
<keyword evidence="23" id="KW-1185">Reference proteome</keyword>
<dbReference type="CDD" id="cd00082">
    <property type="entry name" value="HisKA"/>
    <property type="match status" value="1"/>
</dbReference>
<dbReference type="SUPFAM" id="SSF47413">
    <property type="entry name" value="lambda repressor-like DNA-binding domains"/>
    <property type="match status" value="1"/>
</dbReference>
<dbReference type="SUPFAM" id="SSF47384">
    <property type="entry name" value="Homodimeric domain of signal transducing histidine kinase"/>
    <property type="match status" value="1"/>
</dbReference>
<dbReference type="InterPro" id="IPR010982">
    <property type="entry name" value="Lambda_DNA-bd_dom_sf"/>
</dbReference>
<dbReference type="CDD" id="cd00093">
    <property type="entry name" value="HTH_XRE"/>
    <property type="match status" value="1"/>
</dbReference>
<dbReference type="PANTHER" id="PTHR45339">
    <property type="entry name" value="HYBRID SIGNAL TRANSDUCTION HISTIDINE KINASE J"/>
    <property type="match status" value="1"/>
</dbReference>
<evidence type="ECO:0000259" key="19">
    <source>
        <dbReference type="PROSITE" id="PS50113"/>
    </source>
</evidence>
<dbReference type="Gene3D" id="1.10.287.130">
    <property type="match status" value="1"/>
</dbReference>
<comment type="catalytic activity">
    <reaction evidence="1">
        <text>ATP + protein L-histidine = ADP + protein N-phospho-L-histidine.</text>
        <dbReference type="EC" id="2.7.13.3"/>
    </reaction>
</comment>
<sequence>MRFIRSMANLSQAELARSIGVSTQHVSRIELGQVSPSFSLLSTLCDVLQIAPVNFFLFPAGDDLLNPAHPDTKPSRPNRRNLLAWTGFWKIDLPEQKFTWSNSLFILMGYTPYSVKPTLRRFSGHVLPEDRGLFMERFDEILQGLPAQDLFFRFRRRQGGIRQALLRVDDLQPRTSSHREICACILDITEWHVLENALLQNKLQLEEHVRDRNLELSLAIEEYRKELDQHKKVEQELRITARSAAVIREAQRVSRLGIWEWDGYNTEIKACDLFHQILDLDPAPESEPEPRVSPTPPLGVRTVPVLRFQAAFSAREWDRLRETIRKSMAIHAPFELELEVVRQDEERGYVLVQGSPGGHEHGKTVFIGTLRDMTEIMQREQGLREKISELDTFFSTAMDLLCIVSTEGYFQLLNPEWELVLGYPLKEITGRRLLDFVHPEDRTATSLAMRDLLADIKLTNFVNRIQTRDGGVRWLEWRACLANGLIHAAARDVTEVKLAQAEFAAAKQAAEAANKAKSDFLAHMSHEIRTPLSGIMGTLEMLMDSADDRSRDHMRMVMDAAHSLVGIINDILDLSKVEAGKLELSIVPVDIRQLIRSCLDIYELEVRKKGLKLESRIADTVPVWIQADELRLSQILRNLVSNAVKFTEQGALSVEVEVDEPTGDRPMLRLQVSDTGPGIDPEFLPRIFDAFAQAGSTRAKGHKGTGLGMPISKNLAEMMGGTIQVANNPAAGCTFTIQLPFSVAEDSLKASTSKMERPERKSGPRKTDNGAAGLPPLRILLVEDTETVQIFMRYILEKAGHFVQTASNGMEALDLMAEAPVQTPFDVILMDVRMPVLDGVETTRRIRRLESSAAGNSFRRRIPIIALTAHAMAEDHQTCIDAGMDAVVIKPLNRDSFFQILEDVVTRSEAEANFEYNLEPGSATAKPTPNPSALPMVNEVLGISQCDGDAALWYELLHRFIHTEAPNFRIALQNEFNNINFEELSCVAHKIKGIAAMLHLPRLLRDAATLEQMARKRKATLAADGIKNVLHSIAEIEDYVYVNHINT</sequence>
<dbReference type="AlphaFoldDB" id="A0A1G6ENW5"/>
<dbReference type="RefSeq" id="WP_161946364.1">
    <property type="nucleotide sequence ID" value="NZ_FMXO01000020.1"/>
</dbReference>
<dbReference type="InterPro" id="IPR003594">
    <property type="entry name" value="HATPase_dom"/>
</dbReference>
<dbReference type="FunFam" id="3.30.565.10:FF:000010">
    <property type="entry name" value="Sensor histidine kinase RcsC"/>
    <property type="match status" value="1"/>
</dbReference>
<evidence type="ECO:0000256" key="10">
    <source>
        <dbReference type="ARBA" id="ARBA00023012"/>
    </source>
</evidence>
<evidence type="ECO:0000256" key="9">
    <source>
        <dbReference type="ARBA" id="ARBA00022989"/>
    </source>
</evidence>
<dbReference type="OrthoDB" id="5440983at2"/>
<dbReference type="Pfam" id="PF01627">
    <property type="entry name" value="Hpt"/>
    <property type="match status" value="1"/>
</dbReference>
<dbReference type="Gene3D" id="3.40.50.2300">
    <property type="match status" value="1"/>
</dbReference>
<feature type="modified residue" description="Phosphohistidine" evidence="12">
    <location>
        <position position="989"/>
    </location>
</feature>
<evidence type="ECO:0000256" key="8">
    <source>
        <dbReference type="ARBA" id="ARBA00022840"/>
    </source>
</evidence>
<dbReference type="SUPFAM" id="SSF47226">
    <property type="entry name" value="Histidine-containing phosphotransfer domain, HPT domain"/>
    <property type="match status" value="1"/>
</dbReference>